<reference evidence="2 3" key="2">
    <citation type="submission" date="2018-06" db="EMBL/GenBank/DDBJ databases">
        <title>Metagenomic assembly of (sub)arctic Cyanobacteria and their associated microbiome from non-axenic cultures.</title>
        <authorList>
            <person name="Baurain D."/>
        </authorList>
    </citation>
    <scope>NUCLEOTIDE SEQUENCE [LARGE SCALE GENOMIC DNA]</scope>
    <source>
        <strain evidence="2">ULC066bin1</strain>
    </source>
</reference>
<keyword evidence="2" id="KW-0808">Transferase</keyword>
<sequence length="230" mass="26213">MLLLQFSTSHYCRKARLALGYKQIAYQVENLTPGLHILRIKPLSGLTTVPVLFPQLKNCPAVVADSTEIIRFLEAYQPNPPLYFEDSLQQAEALRLEDHFDELIGTAARFVYYQFRAKEGKQIDPSWTSQIVIAIVRSQYGINAKSAKVAEQKITDAISMLSEFWQDGYLIGDRFSVADLTVAALLSPLGLIPAYRRAYPWLFERIVDIHQLCHEPLPKRWDMALSMTSH</sequence>
<dbReference type="PANTHER" id="PTHR42673:SF4">
    <property type="entry name" value="MALEYLACETOACETATE ISOMERASE"/>
    <property type="match status" value="1"/>
</dbReference>
<organism evidence="2 3">
    <name type="scientific">Pseudanabaena frigida</name>
    <dbReference type="NCBI Taxonomy" id="945775"/>
    <lineage>
        <taxon>Bacteria</taxon>
        <taxon>Bacillati</taxon>
        <taxon>Cyanobacteriota</taxon>
        <taxon>Cyanophyceae</taxon>
        <taxon>Pseudanabaenales</taxon>
        <taxon>Pseudanabaenaceae</taxon>
        <taxon>Pseudanabaena</taxon>
    </lineage>
</organism>
<protein>
    <submittedName>
        <fullName evidence="2">Glutathione S-transferase</fullName>
    </submittedName>
</protein>
<dbReference type="GO" id="GO:0006559">
    <property type="term" value="P:L-phenylalanine catabolic process"/>
    <property type="evidence" value="ECO:0007669"/>
    <property type="project" value="TreeGrafter"/>
</dbReference>
<evidence type="ECO:0000259" key="1">
    <source>
        <dbReference type="Pfam" id="PF13417"/>
    </source>
</evidence>
<dbReference type="Gene3D" id="1.20.1050.10">
    <property type="match status" value="1"/>
</dbReference>
<evidence type="ECO:0000313" key="3">
    <source>
        <dbReference type="Proteomes" id="UP000249467"/>
    </source>
</evidence>
<dbReference type="GO" id="GO:0016034">
    <property type="term" value="F:maleylacetoacetate isomerase activity"/>
    <property type="evidence" value="ECO:0007669"/>
    <property type="project" value="TreeGrafter"/>
</dbReference>
<dbReference type="GO" id="GO:0004364">
    <property type="term" value="F:glutathione transferase activity"/>
    <property type="evidence" value="ECO:0007669"/>
    <property type="project" value="TreeGrafter"/>
</dbReference>
<dbReference type="Pfam" id="PF13417">
    <property type="entry name" value="GST_N_3"/>
    <property type="match status" value="1"/>
</dbReference>
<dbReference type="Proteomes" id="UP000249467">
    <property type="component" value="Unassembled WGS sequence"/>
</dbReference>
<dbReference type="CDD" id="cd00570">
    <property type="entry name" value="GST_N_family"/>
    <property type="match status" value="1"/>
</dbReference>
<dbReference type="InterPro" id="IPR036282">
    <property type="entry name" value="Glutathione-S-Trfase_C_sf"/>
</dbReference>
<dbReference type="SUPFAM" id="SSF47616">
    <property type="entry name" value="GST C-terminal domain-like"/>
    <property type="match status" value="1"/>
</dbReference>
<gene>
    <name evidence="2" type="ORF">DCF19_18925</name>
</gene>
<comment type="caution">
    <text evidence="2">The sequence shown here is derived from an EMBL/GenBank/DDBJ whole genome shotgun (WGS) entry which is preliminary data.</text>
</comment>
<dbReference type="PANTHER" id="PTHR42673">
    <property type="entry name" value="MALEYLACETOACETATE ISOMERASE"/>
    <property type="match status" value="1"/>
</dbReference>
<evidence type="ECO:0000313" key="2">
    <source>
        <dbReference type="EMBL" id="PZO37407.1"/>
    </source>
</evidence>
<feature type="domain" description="GST N-terminal" evidence="1">
    <location>
        <begin position="3"/>
        <end position="81"/>
    </location>
</feature>
<dbReference type="GO" id="GO:0006749">
    <property type="term" value="P:glutathione metabolic process"/>
    <property type="evidence" value="ECO:0007669"/>
    <property type="project" value="TreeGrafter"/>
</dbReference>
<dbReference type="EMBL" id="QBML01000031">
    <property type="protein sequence ID" value="PZO37407.1"/>
    <property type="molecule type" value="Genomic_DNA"/>
</dbReference>
<dbReference type="InterPro" id="IPR036249">
    <property type="entry name" value="Thioredoxin-like_sf"/>
</dbReference>
<dbReference type="SUPFAM" id="SSF52833">
    <property type="entry name" value="Thioredoxin-like"/>
    <property type="match status" value="1"/>
</dbReference>
<dbReference type="Gene3D" id="3.40.30.10">
    <property type="entry name" value="Glutaredoxin"/>
    <property type="match status" value="1"/>
</dbReference>
<reference evidence="2 3" key="1">
    <citation type="submission" date="2018-04" db="EMBL/GenBank/DDBJ databases">
        <authorList>
            <person name="Go L.Y."/>
            <person name="Mitchell J.A."/>
        </authorList>
    </citation>
    <scope>NUCLEOTIDE SEQUENCE [LARGE SCALE GENOMIC DNA]</scope>
    <source>
        <strain evidence="2">ULC066bin1</strain>
    </source>
</reference>
<name>A0A2W4W1N6_9CYAN</name>
<proteinExistence type="predicted"/>
<accession>A0A2W4W1N6</accession>
<dbReference type="AlphaFoldDB" id="A0A2W4W1N6"/>
<dbReference type="InterPro" id="IPR004045">
    <property type="entry name" value="Glutathione_S-Trfase_N"/>
</dbReference>